<dbReference type="eggNOG" id="KOG1369">
    <property type="taxonomic scope" value="Eukaryota"/>
</dbReference>
<dbReference type="STRING" id="109376.A0A0D3DWF1"/>
<dbReference type="GO" id="GO:0006096">
    <property type="term" value="P:glycolytic process"/>
    <property type="evidence" value="ECO:0007669"/>
    <property type="project" value="UniProtKB-KW"/>
</dbReference>
<evidence type="ECO:0000313" key="8">
    <source>
        <dbReference type="Proteomes" id="UP000032141"/>
    </source>
</evidence>
<dbReference type="HOGENOM" id="CLU_129655_0_0_1"/>
<comment type="catalytic activity">
    <reaction evidence="4">
        <text>a D-hexose + ATP = a D-hexose 6-phosphate + ADP + H(+)</text>
        <dbReference type="Rhea" id="RHEA:22740"/>
        <dbReference type="ChEBI" id="CHEBI:4194"/>
        <dbReference type="ChEBI" id="CHEBI:15378"/>
        <dbReference type="ChEBI" id="CHEBI:30616"/>
        <dbReference type="ChEBI" id="CHEBI:229467"/>
        <dbReference type="ChEBI" id="CHEBI:456216"/>
        <dbReference type="EC" id="2.7.1.1"/>
    </reaction>
    <physiologicalReaction direction="left-to-right" evidence="4">
        <dbReference type="Rhea" id="RHEA:22741"/>
    </physiologicalReaction>
</comment>
<dbReference type="GO" id="GO:0005524">
    <property type="term" value="F:ATP binding"/>
    <property type="evidence" value="ECO:0007669"/>
    <property type="project" value="UniProtKB-UniRule"/>
</dbReference>
<comment type="pathway">
    <text evidence="1">Carbohydrate degradation; glycolysis; D-glyceraldehyde 3-phosphate and glycerone phosphate from D-glucose: step 1/4.</text>
</comment>
<dbReference type="Proteomes" id="UP000032141">
    <property type="component" value="Chromosome C8"/>
</dbReference>
<organism evidence="7 8">
    <name type="scientific">Brassica oleracea var. oleracea</name>
    <dbReference type="NCBI Taxonomy" id="109376"/>
    <lineage>
        <taxon>Eukaryota</taxon>
        <taxon>Viridiplantae</taxon>
        <taxon>Streptophyta</taxon>
        <taxon>Embryophyta</taxon>
        <taxon>Tracheophyta</taxon>
        <taxon>Spermatophyta</taxon>
        <taxon>Magnoliopsida</taxon>
        <taxon>eudicotyledons</taxon>
        <taxon>Gunneridae</taxon>
        <taxon>Pentapetalae</taxon>
        <taxon>rosids</taxon>
        <taxon>malvids</taxon>
        <taxon>Brassicales</taxon>
        <taxon>Brassicaceae</taxon>
        <taxon>Brassiceae</taxon>
        <taxon>Brassica</taxon>
    </lineage>
</organism>
<dbReference type="OMA" id="CMESSLN"/>
<dbReference type="PANTHER" id="PTHR19443:SF16">
    <property type="entry name" value="HEXOKINASE TYPE 1-RELATED"/>
    <property type="match status" value="1"/>
</dbReference>
<dbReference type="GO" id="GO:0005739">
    <property type="term" value="C:mitochondrion"/>
    <property type="evidence" value="ECO:0007669"/>
    <property type="project" value="TreeGrafter"/>
</dbReference>
<evidence type="ECO:0000313" key="7">
    <source>
        <dbReference type="EnsemblPlants" id="Bo8g102520.1"/>
    </source>
</evidence>
<name>A0A0D3DWF1_BRAOL</name>
<accession>A0A0D3DWF1</accession>
<keyword evidence="8" id="KW-1185">Reference proteome</keyword>
<dbReference type="Gramene" id="Bo8g102520.1">
    <property type="protein sequence ID" value="Bo8g102520.1"/>
    <property type="gene ID" value="Bo8g102520"/>
</dbReference>
<keyword evidence="3 5" id="KW-0324">Glycolysis</keyword>
<keyword evidence="5" id="KW-0808">Transferase</keyword>
<feature type="domain" description="Hexokinase C-terminal" evidence="6">
    <location>
        <begin position="5"/>
        <end position="92"/>
    </location>
</feature>
<dbReference type="GO" id="GO:0005829">
    <property type="term" value="C:cytosol"/>
    <property type="evidence" value="ECO:0007669"/>
    <property type="project" value="TreeGrafter"/>
</dbReference>
<dbReference type="PANTHER" id="PTHR19443">
    <property type="entry name" value="HEXOKINASE"/>
    <property type="match status" value="1"/>
</dbReference>
<dbReference type="Pfam" id="PF03727">
    <property type="entry name" value="Hexokinase_2"/>
    <property type="match status" value="1"/>
</dbReference>
<evidence type="ECO:0000256" key="2">
    <source>
        <dbReference type="ARBA" id="ARBA00005028"/>
    </source>
</evidence>
<dbReference type="EC" id="2.7.1.-" evidence="5"/>
<dbReference type="AlphaFoldDB" id="A0A0D3DWF1"/>
<comment type="similarity">
    <text evidence="5">Belongs to the hexokinase family.</text>
</comment>
<evidence type="ECO:0000256" key="4">
    <source>
        <dbReference type="ARBA" id="ARBA00044613"/>
    </source>
</evidence>
<reference evidence="7" key="2">
    <citation type="submission" date="2015-03" db="UniProtKB">
        <authorList>
            <consortium name="EnsemblPlants"/>
        </authorList>
    </citation>
    <scope>IDENTIFICATION</scope>
</reference>
<dbReference type="GO" id="GO:0008865">
    <property type="term" value="F:fructokinase activity"/>
    <property type="evidence" value="ECO:0007669"/>
    <property type="project" value="TreeGrafter"/>
</dbReference>
<evidence type="ECO:0000256" key="1">
    <source>
        <dbReference type="ARBA" id="ARBA00004888"/>
    </source>
</evidence>
<proteinExistence type="inferred from homology"/>
<protein>
    <recommendedName>
        <fullName evidence="5">Phosphotransferase</fullName>
        <ecNumber evidence="5">2.7.1.-</ecNumber>
    </recommendedName>
</protein>
<dbReference type="UniPathway" id="UPA00242"/>
<reference evidence="7 8" key="1">
    <citation type="journal article" date="2014" name="Genome Biol.">
        <title>Transcriptome and methylome profiling reveals relics of genome dominance in the mesopolyploid Brassica oleracea.</title>
        <authorList>
            <person name="Parkin I.A."/>
            <person name="Koh C."/>
            <person name="Tang H."/>
            <person name="Robinson S.J."/>
            <person name="Kagale S."/>
            <person name="Clarke W.E."/>
            <person name="Town C.D."/>
            <person name="Nixon J."/>
            <person name="Krishnakumar V."/>
            <person name="Bidwell S.L."/>
            <person name="Denoeud F."/>
            <person name="Belcram H."/>
            <person name="Links M.G."/>
            <person name="Just J."/>
            <person name="Clarke C."/>
            <person name="Bender T."/>
            <person name="Huebert T."/>
            <person name="Mason A.S."/>
            <person name="Pires J.C."/>
            <person name="Barker G."/>
            <person name="Moore J."/>
            <person name="Walley P.G."/>
            <person name="Manoli S."/>
            <person name="Batley J."/>
            <person name="Edwards D."/>
            <person name="Nelson M.N."/>
            <person name="Wang X."/>
            <person name="Paterson A.H."/>
            <person name="King G."/>
            <person name="Bancroft I."/>
            <person name="Chalhoub B."/>
            <person name="Sharpe A.G."/>
        </authorList>
    </citation>
    <scope>NUCLEOTIDE SEQUENCE</scope>
    <source>
        <strain evidence="7 8">cv. TO1000</strain>
    </source>
</reference>
<dbReference type="GO" id="GO:0001678">
    <property type="term" value="P:intracellular glucose homeostasis"/>
    <property type="evidence" value="ECO:0007669"/>
    <property type="project" value="InterPro"/>
</dbReference>
<dbReference type="GO" id="GO:0004340">
    <property type="term" value="F:glucokinase activity"/>
    <property type="evidence" value="ECO:0007669"/>
    <property type="project" value="TreeGrafter"/>
</dbReference>
<keyword evidence="5" id="KW-0547">Nucleotide-binding</keyword>
<sequence length="100" mass="10912">MNSQVPTTSLKIRKVVIGLCNIIATRGARLSAAGIYGILKKIGRDMPKDGETQEKSVIAMDGGLFEHYTQFSECMESSLNELLGEEASESIRERGGDSFE</sequence>
<comment type="pathway">
    <text evidence="2">Carbohydrate metabolism; hexose metabolism.</text>
</comment>
<evidence type="ECO:0000256" key="3">
    <source>
        <dbReference type="ARBA" id="ARBA00023152"/>
    </source>
</evidence>
<dbReference type="InterPro" id="IPR001312">
    <property type="entry name" value="Hexokinase"/>
</dbReference>
<dbReference type="GO" id="GO:0005536">
    <property type="term" value="F:D-glucose binding"/>
    <property type="evidence" value="ECO:0007669"/>
    <property type="project" value="InterPro"/>
</dbReference>
<dbReference type="SUPFAM" id="SSF53067">
    <property type="entry name" value="Actin-like ATPase domain"/>
    <property type="match status" value="1"/>
</dbReference>
<dbReference type="InterPro" id="IPR043129">
    <property type="entry name" value="ATPase_NBD"/>
</dbReference>
<evidence type="ECO:0000256" key="5">
    <source>
        <dbReference type="RuleBase" id="RU362007"/>
    </source>
</evidence>
<dbReference type="InterPro" id="IPR022673">
    <property type="entry name" value="Hexokinase_C"/>
</dbReference>
<keyword evidence="5" id="KW-0418">Kinase</keyword>
<dbReference type="GO" id="GO:0006006">
    <property type="term" value="P:glucose metabolic process"/>
    <property type="evidence" value="ECO:0007669"/>
    <property type="project" value="TreeGrafter"/>
</dbReference>
<dbReference type="Gene3D" id="3.40.367.20">
    <property type="match status" value="1"/>
</dbReference>
<keyword evidence="5" id="KW-0067">ATP-binding</keyword>
<evidence type="ECO:0000259" key="6">
    <source>
        <dbReference type="Pfam" id="PF03727"/>
    </source>
</evidence>
<dbReference type="EnsemblPlants" id="Bo8g102520.1">
    <property type="protein sequence ID" value="Bo8g102520.1"/>
    <property type="gene ID" value="Bo8g102520"/>
</dbReference>